<proteinExistence type="predicted"/>
<dbReference type="Proteomes" id="UP001500596">
    <property type="component" value="Unassembled WGS sequence"/>
</dbReference>
<accession>A0ABP4SRJ3</accession>
<feature type="transmembrane region" description="Helical" evidence="1">
    <location>
        <begin position="61"/>
        <end position="84"/>
    </location>
</feature>
<gene>
    <name evidence="2" type="ORF">GCM10009807_20060</name>
</gene>
<name>A0ABP4SRJ3_9MICO</name>
<evidence type="ECO:0000313" key="2">
    <source>
        <dbReference type="EMBL" id="GAA1676033.1"/>
    </source>
</evidence>
<keyword evidence="1" id="KW-0812">Transmembrane</keyword>
<feature type="transmembrane region" description="Helical" evidence="1">
    <location>
        <begin position="20"/>
        <end position="41"/>
    </location>
</feature>
<reference evidence="3" key="1">
    <citation type="journal article" date="2019" name="Int. J. Syst. Evol. Microbiol.">
        <title>The Global Catalogue of Microorganisms (GCM) 10K type strain sequencing project: providing services to taxonomists for standard genome sequencing and annotation.</title>
        <authorList>
            <consortium name="The Broad Institute Genomics Platform"/>
            <consortium name="The Broad Institute Genome Sequencing Center for Infectious Disease"/>
            <person name="Wu L."/>
            <person name="Ma J."/>
        </authorList>
    </citation>
    <scope>NUCLEOTIDE SEQUENCE [LARGE SCALE GENOMIC DNA]</scope>
    <source>
        <strain evidence="3">JCM 15575</strain>
    </source>
</reference>
<protein>
    <recommendedName>
        <fullName evidence="4">Bacitracin resistance protein</fullName>
    </recommendedName>
</protein>
<organism evidence="2 3">
    <name type="scientific">Microbacterium lacus</name>
    <dbReference type="NCBI Taxonomy" id="415217"/>
    <lineage>
        <taxon>Bacteria</taxon>
        <taxon>Bacillati</taxon>
        <taxon>Actinomycetota</taxon>
        <taxon>Actinomycetes</taxon>
        <taxon>Micrococcales</taxon>
        <taxon>Microbacteriaceae</taxon>
        <taxon>Microbacterium</taxon>
    </lineage>
</organism>
<sequence length="123" mass="13260">MSGDAVPPETANVPRRTPTWLVATIAGGFGLFYAYAVWNALGNLIQSVQFAGENGFVLSPIGWVIWILAVIFPIAAFAAAFAIGYRRPAHYLILVLLTGLALTAVFWLNVVAYTELNYASLLA</sequence>
<dbReference type="RefSeq" id="WP_344054122.1">
    <property type="nucleotide sequence ID" value="NZ_BAAAPK010000001.1"/>
</dbReference>
<keyword evidence="1" id="KW-1133">Transmembrane helix</keyword>
<evidence type="ECO:0000313" key="3">
    <source>
        <dbReference type="Proteomes" id="UP001500596"/>
    </source>
</evidence>
<feature type="transmembrane region" description="Helical" evidence="1">
    <location>
        <begin position="91"/>
        <end position="113"/>
    </location>
</feature>
<evidence type="ECO:0000256" key="1">
    <source>
        <dbReference type="SAM" id="Phobius"/>
    </source>
</evidence>
<keyword evidence="3" id="KW-1185">Reference proteome</keyword>
<dbReference type="EMBL" id="BAAAPK010000001">
    <property type="protein sequence ID" value="GAA1676033.1"/>
    <property type="molecule type" value="Genomic_DNA"/>
</dbReference>
<evidence type="ECO:0008006" key="4">
    <source>
        <dbReference type="Google" id="ProtNLM"/>
    </source>
</evidence>
<comment type="caution">
    <text evidence="2">The sequence shown here is derived from an EMBL/GenBank/DDBJ whole genome shotgun (WGS) entry which is preliminary data.</text>
</comment>
<keyword evidence="1" id="KW-0472">Membrane</keyword>